<keyword evidence="4" id="KW-1185">Reference proteome</keyword>
<evidence type="ECO:0000256" key="1">
    <source>
        <dbReference type="SAM" id="MobiDB-lite"/>
    </source>
</evidence>
<evidence type="ECO:0000313" key="3">
    <source>
        <dbReference type="EMBL" id="MDC0746813.1"/>
    </source>
</evidence>
<sequence>MTMRRISRGLVAVLVAAPCALAASTASAGTLSVGPGKTYETPCQAIAAAEDGDWIHIDAAGDYSGDVCSWSKNGLLIRGVGGVAKIDAAGKNAGGKATWVIAGNDTVIEYIEFTGAAVPDKNGAGIRQEGANLTVRNSYFHDNENGILAGDNPNSTILIEFSEFANNGAGDGQSHNLYINHVKKFVFQHNYSHGSKIGHLLKSRALENHVLYNRLTQEDGTGSYEIDIPSGGLTFLIGNLVQQGPNTDNSSLVAYGLESNGANPITELFVVNNTFVNERPNGGTFLNIGGSAVPAVVRNNIFVGPGTLTNQGNANLGKNFQGDPMFVDQAGFNYRLKEGSPCVDAGEAPGMGGGIDLTPKISYVHPYDGAIRTTVGTIDIGAYELGGEGGAGGSGGGGGNGGGGGSGGAGGSGGDGGSGGAGGSDGGGTGGGEDEGCGCRVVGGSEGPFGWVACLVIGAAVAARRGRRVEISRR</sequence>
<dbReference type="Proteomes" id="UP001221411">
    <property type="component" value="Unassembled WGS sequence"/>
</dbReference>
<dbReference type="SUPFAM" id="SSF51126">
    <property type="entry name" value="Pectin lyase-like"/>
    <property type="match status" value="1"/>
</dbReference>
<proteinExistence type="predicted"/>
<dbReference type="Gene3D" id="2.160.20.10">
    <property type="entry name" value="Single-stranded right-handed beta-helix, Pectin lyase-like"/>
    <property type="match status" value="1"/>
</dbReference>
<feature type="signal peptide" evidence="2">
    <location>
        <begin position="1"/>
        <end position="28"/>
    </location>
</feature>
<accession>A0ABT5EYA4</accession>
<evidence type="ECO:0008006" key="5">
    <source>
        <dbReference type="Google" id="ProtNLM"/>
    </source>
</evidence>
<protein>
    <recommendedName>
        <fullName evidence="5">PE-PGRS family protein</fullName>
    </recommendedName>
</protein>
<evidence type="ECO:0000313" key="4">
    <source>
        <dbReference type="Proteomes" id="UP001221411"/>
    </source>
</evidence>
<organism evidence="3 4">
    <name type="scientific">Polyangium mundeleinium</name>
    <dbReference type="NCBI Taxonomy" id="2995306"/>
    <lineage>
        <taxon>Bacteria</taxon>
        <taxon>Pseudomonadati</taxon>
        <taxon>Myxococcota</taxon>
        <taxon>Polyangia</taxon>
        <taxon>Polyangiales</taxon>
        <taxon>Polyangiaceae</taxon>
        <taxon>Polyangium</taxon>
    </lineage>
</organism>
<dbReference type="EMBL" id="JAQNDO010000001">
    <property type="protein sequence ID" value="MDC0746813.1"/>
    <property type="molecule type" value="Genomic_DNA"/>
</dbReference>
<feature type="region of interest" description="Disordered" evidence="1">
    <location>
        <begin position="403"/>
        <end position="432"/>
    </location>
</feature>
<name>A0ABT5EYA4_9BACT</name>
<feature type="chain" id="PRO_5046507888" description="PE-PGRS family protein" evidence="2">
    <location>
        <begin position="29"/>
        <end position="474"/>
    </location>
</feature>
<reference evidence="3 4" key="1">
    <citation type="submission" date="2022-11" db="EMBL/GenBank/DDBJ databases">
        <title>Minimal conservation of predation-associated metabolite biosynthetic gene clusters underscores biosynthetic potential of Myxococcota including descriptions for ten novel species: Archangium lansinium sp. nov., Myxococcus landrumus sp. nov., Nannocystis bai.</title>
        <authorList>
            <person name="Ahearne A."/>
            <person name="Stevens C."/>
            <person name="Dowd S."/>
        </authorList>
    </citation>
    <scope>NUCLEOTIDE SEQUENCE [LARGE SCALE GENOMIC DNA]</scope>
    <source>
        <strain evidence="3 4">RJM3</strain>
    </source>
</reference>
<dbReference type="InterPro" id="IPR012334">
    <property type="entry name" value="Pectin_lyas_fold"/>
</dbReference>
<evidence type="ECO:0000256" key="2">
    <source>
        <dbReference type="SAM" id="SignalP"/>
    </source>
</evidence>
<comment type="caution">
    <text evidence="3">The sequence shown here is derived from an EMBL/GenBank/DDBJ whole genome shotgun (WGS) entry which is preliminary data.</text>
</comment>
<dbReference type="InterPro" id="IPR011050">
    <property type="entry name" value="Pectin_lyase_fold/virulence"/>
</dbReference>
<dbReference type="RefSeq" id="WP_271925182.1">
    <property type="nucleotide sequence ID" value="NZ_JAQNDO010000001.1"/>
</dbReference>
<keyword evidence="2" id="KW-0732">Signal</keyword>
<feature type="compositionally biased region" description="Gly residues" evidence="1">
    <location>
        <begin position="403"/>
        <end position="431"/>
    </location>
</feature>
<gene>
    <name evidence="3" type="ORF">POL67_36125</name>
</gene>